<sequence length="1308" mass="142726">MSIESPPPVALSLDDPVDKKLEQIAARELRVVKKEKDVQAKAAELDRKLKAADEQEEKLGTIAQRELALEQATHALQASQKDLKRKEKTTKDAEHAVNERDRQSIERESACAALEKKMNTREKQLDERDAKSKDEIAHAQKLAADATTRFQRLEADEQDLKRRTDELQTTDKLIRRREQAITEDEQEAARRQKELREREEANEKMNQTLQVRQAALTQRELQNQSERERLSKLSKQLADEEKARTSEIEHLTALREELQRVQTAAEEAKHIATREQDEASVKITEANSKHNIVEKQMLELVQLQRELSATKAELSQTDSDLKKRERRLVTDARELENNTIVFNHKKREFEAALAKFQQDTLDLANKRQELTNEEAEFRQTQARHEKDFAALAHMEANLKRKSENVAKKEAELVQWLREVEWREVVLGDREANVDREPIPLTVSASTVGGFPTASMDAKRGSIAGGGALTNASFASANDATGLGIGARKQSTVKLNGDVPATRVEIMEDQEERKAYGRALVDVQLRRLKDRYVSAQLKWATLEVSQQQPGGTASSSAGASAQKTVSPQRGGGTPSGKQRPKQSAANGKSVSGTKIGAADSAAASAMRVWTKAGISVASQQTHEEEVRRATALESQRRLVHRLSVELLRALAKMRTFDPNEPDDSPEKIQESSLFTDQEKTVVTFAVNFEFLMKHIEVSVSNVLNTCPFDAKDCAVDAKDLLDKALKWWEGQRVKLTDRLQQLLLDRKKFLTSATEILEKHQNEIVPRRGADDNGNSNGPSLPSEASLAVAATNTLAADKKPVKQPREVSSVSRLSGSGGDDSDADIASSQVVSPANDRMRFNISPPGSLTTIKSPPQQAIRDGDDEEFFSSPGGAGGMGRRRQSLVDHCAESPILAPVSGPTIRANKLKTIEMDAIAFRKRRESSATAAIAADQQPKEGFVGTALERKFSIRSQQHSSGLVLAASTSPPPRYPAASAAHGNESDDDSDAEENGDERNKKPTNASFPFSSFRNKQSSAGSQRGKTTGGSRTSPPPLPHHAREFPVVDSTLLFTRPGSSQEAQERNAKATPFGTLSEDVVTCLMRTGRAQSAEPASLGKPSSAGGSRLGMSPQQQRGPTVGGGGGSRPVVLSPGRGFTPNSTASKGARQQHVLGHSFQPPAIWDSEHPRTIPLIMLQRQNMLAGAAATSSSPFASHDFETLSSPPWGQGVDDALYSTSPTAGTSKAGAGRVSPDRASTPTRRSTNSPLLPPPSPTLGAGSPHSFSTPVHGSRHHHSAQPQLLQGSLTTVSSPYLDRIMSATAQKKLLATSK</sequence>
<organism evidence="3 4">
    <name type="scientific">Bodo saltans</name>
    <name type="common">Flagellated protozoan</name>
    <dbReference type="NCBI Taxonomy" id="75058"/>
    <lineage>
        <taxon>Eukaryota</taxon>
        <taxon>Discoba</taxon>
        <taxon>Euglenozoa</taxon>
        <taxon>Kinetoplastea</taxon>
        <taxon>Metakinetoplastina</taxon>
        <taxon>Eubodonida</taxon>
        <taxon>Bodonidae</taxon>
        <taxon>Bodo</taxon>
    </lineage>
</organism>
<feature type="coiled-coil region" evidence="1">
    <location>
        <begin position="353"/>
        <end position="418"/>
    </location>
</feature>
<accession>A0A0S4JHZ6</accession>
<feature type="compositionally biased region" description="Acidic residues" evidence="2">
    <location>
        <begin position="982"/>
        <end position="992"/>
    </location>
</feature>
<evidence type="ECO:0000256" key="1">
    <source>
        <dbReference type="SAM" id="Coils"/>
    </source>
</evidence>
<keyword evidence="4" id="KW-1185">Reference proteome</keyword>
<dbReference type="VEuPathDB" id="TriTrypDB:BSAL_22555"/>
<feature type="compositionally biased region" description="Basic and acidic residues" evidence="2">
    <location>
        <begin position="187"/>
        <end position="203"/>
    </location>
</feature>
<feature type="region of interest" description="Disordered" evidence="2">
    <location>
        <begin position="179"/>
        <end position="207"/>
    </location>
</feature>
<feature type="compositionally biased region" description="Polar residues" evidence="2">
    <location>
        <begin position="580"/>
        <end position="591"/>
    </location>
</feature>
<proteinExistence type="predicted"/>
<feature type="region of interest" description="Disordered" evidence="2">
    <location>
        <begin position="760"/>
        <end position="783"/>
    </location>
</feature>
<dbReference type="Proteomes" id="UP000051952">
    <property type="component" value="Unassembled WGS sequence"/>
</dbReference>
<protein>
    <submittedName>
        <fullName evidence="3">Uncharacterized protein</fullName>
    </submittedName>
</protein>
<name>A0A0S4JHZ6_BODSA</name>
<gene>
    <name evidence="3" type="ORF">BSAL_22555</name>
</gene>
<feature type="compositionally biased region" description="Polar residues" evidence="2">
    <location>
        <begin position="1232"/>
        <end position="1242"/>
    </location>
</feature>
<feature type="region of interest" description="Disordered" evidence="2">
    <location>
        <begin position="75"/>
        <end position="135"/>
    </location>
</feature>
<evidence type="ECO:0000256" key="2">
    <source>
        <dbReference type="SAM" id="MobiDB-lite"/>
    </source>
</evidence>
<feature type="compositionally biased region" description="Basic and acidic residues" evidence="2">
    <location>
        <begin position="81"/>
        <end position="135"/>
    </location>
</feature>
<reference evidence="4" key="1">
    <citation type="submission" date="2015-09" db="EMBL/GenBank/DDBJ databases">
        <authorList>
            <consortium name="Pathogen Informatics"/>
        </authorList>
    </citation>
    <scope>NUCLEOTIDE SEQUENCE [LARGE SCALE GENOMIC DNA]</scope>
    <source>
        <strain evidence="4">Lake Konstanz</strain>
    </source>
</reference>
<feature type="compositionally biased region" description="Polar residues" evidence="2">
    <location>
        <begin position="999"/>
        <end position="1029"/>
    </location>
</feature>
<evidence type="ECO:0000313" key="4">
    <source>
        <dbReference type="Proteomes" id="UP000051952"/>
    </source>
</evidence>
<evidence type="ECO:0000313" key="3">
    <source>
        <dbReference type="EMBL" id="CUG89649.1"/>
    </source>
</evidence>
<feature type="region of interest" description="Disordered" evidence="2">
    <location>
        <begin position="543"/>
        <end position="593"/>
    </location>
</feature>
<feature type="compositionally biased region" description="Low complexity" evidence="2">
    <location>
        <begin position="544"/>
        <end position="561"/>
    </location>
</feature>
<dbReference type="EMBL" id="CYKH01001755">
    <property type="protein sequence ID" value="CUG89649.1"/>
    <property type="molecule type" value="Genomic_DNA"/>
</dbReference>
<feature type="compositionally biased region" description="Polar residues" evidence="2">
    <location>
        <begin position="844"/>
        <end position="856"/>
    </location>
</feature>
<keyword evidence="1" id="KW-0175">Coiled coil</keyword>
<feature type="compositionally biased region" description="Basic and acidic residues" evidence="2">
    <location>
        <begin position="760"/>
        <end position="770"/>
    </location>
</feature>
<feature type="region of interest" description="Disordered" evidence="2">
    <location>
        <begin position="1084"/>
        <end position="1147"/>
    </location>
</feature>
<feature type="region of interest" description="Disordered" evidence="2">
    <location>
        <begin position="959"/>
        <end position="1039"/>
    </location>
</feature>
<feature type="compositionally biased region" description="Basic and acidic residues" evidence="2">
    <location>
        <begin position="796"/>
        <end position="805"/>
    </location>
</feature>
<feature type="region of interest" description="Disordered" evidence="2">
    <location>
        <begin position="1189"/>
        <end position="1281"/>
    </location>
</feature>
<feature type="region of interest" description="Disordered" evidence="2">
    <location>
        <begin position="795"/>
        <end position="881"/>
    </location>
</feature>